<evidence type="ECO:0000256" key="4">
    <source>
        <dbReference type="ARBA" id="ARBA00022989"/>
    </source>
</evidence>
<accession>A0A1W0WBP4</accession>
<comment type="caution">
    <text evidence="11">The sequence shown here is derived from an EMBL/GenBank/DDBJ whole genome shotgun (WGS) entry which is preliminary data.</text>
</comment>
<dbReference type="SUPFAM" id="SSF46565">
    <property type="entry name" value="Chaperone J-domain"/>
    <property type="match status" value="1"/>
</dbReference>
<feature type="compositionally biased region" description="Basic and acidic residues" evidence="9">
    <location>
        <begin position="160"/>
        <end position="171"/>
    </location>
</feature>
<evidence type="ECO:0000256" key="3">
    <source>
        <dbReference type="ARBA" id="ARBA00022792"/>
    </source>
</evidence>
<keyword evidence="12" id="KW-1185">Reference proteome</keyword>
<evidence type="ECO:0000256" key="9">
    <source>
        <dbReference type="SAM" id="MobiDB-lite"/>
    </source>
</evidence>
<comment type="subcellular location">
    <subcellularLocation>
        <location evidence="1">Mitochondrion inner membrane</location>
        <topology evidence="1">Single-pass membrane protein</topology>
    </subcellularLocation>
</comment>
<dbReference type="InterPro" id="IPR036869">
    <property type="entry name" value="J_dom_sf"/>
</dbReference>
<evidence type="ECO:0000259" key="10">
    <source>
        <dbReference type="PROSITE" id="PS50076"/>
    </source>
</evidence>
<dbReference type="FunFam" id="1.10.287.110:FF:000001">
    <property type="entry name" value="Import inner membrane translocase subunit tim14"/>
    <property type="match status" value="1"/>
</dbReference>
<feature type="region of interest" description="Disordered" evidence="9">
    <location>
        <begin position="133"/>
        <end position="211"/>
    </location>
</feature>
<dbReference type="PANTHER" id="PTHR12763:SF28">
    <property type="entry name" value="GEO10507P1-RELATED"/>
    <property type="match status" value="1"/>
</dbReference>
<proteinExistence type="inferred from homology"/>
<dbReference type="PANTHER" id="PTHR12763">
    <property type="match status" value="1"/>
</dbReference>
<reference evidence="12" key="1">
    <citation type="submission" date="2017-01" db="EMBL/GenBank/DDBJ databases">
        <title>Comparative genomics of anhydrobiosis in the tardigrade Hypsibius dujardini.</title>
        <authorList>
            <person name="Yoshida Y."/>
            <person name="Koutsovoulos G."/>
            <person name="Laetsch D."/>
            <person name="Stevens L."/>
            <person name="Kumar S."/>
            <person name="Horikawa D."/>
            <person name="Ishino K."/>
            <person name="Komine S."/>
            <person name="Tomita M."/>
            <person name="Blaxter M."/>
            <person name="Arakawa K."/>
        </authorList>
    </citation>
    <scope>NUCLEOTIDE SEQUENCE [LARGE SCALE GENOMIC DNA]</scope>
    <source>
        <strain evidence="12">Z151</strain>
    </source>
</reference>
<dbReference type="GO" id="GO:0001671">
    <property type="term" value="F:ATPase activator activity"/>
    <property type="evidence" value="ECO:0007669"/>
    <property type="project" value="TreeGrafter"/>
</dbReference>
<keyword evidence="3" id="KW-0999">Mitochondrion inner membrane</keyword>
<keyword evidence="5" id="KW-0496">Mitochondrion</keyword>
<evidence type="ECO:0000256" key="6">
    <source>
        <dbReference type="ARBA" id="ARBA00023136"/>
    </source>
</evidence>
<dbReference type="SMR" id="A0A1W0WBP4"/>
<dbReference type="GO" id="GO:0001405">
    <property type="term" value="C:PAM complex, Tim23 associated import motor"/>
    <property type="evidence" value="ECO:0007669"/>
    <property type="project" value="TreeGrafter"/>
</dbReference>
<evidence type="ECO:0000256" key="8">
    <source>
        <dbReference type="ARBA" id="ARBA00054366"/>
    </source>
</evidence>
<name>A0A1W0WBP4_HYPEX</name>
<dbReference type="AlphaFoldDB" id="A0A1W0WBP4"/>
<gene>
    <name evidence="11" type="ORF">BV898_13149</name>
</gene>
<keyword evidence="2" id="KW-0812">Transmembrane</keyword>
<comment type="function">
    <text evidence="8">Probable component of the PAM complex, a complex required for the translocation of transit peptide-containing proteins from the inner membrane into the mitochondrial matrix in an ATP-dependent manner. May act as a co-chaperone that stimulate the ATP-dependent activity.</text>
</comment>
<dbReference type="OrthoDB" id="240298at2759"/>
<keyword evidence="6" id="KW-0472">Membrane</keyword>
<dbReference type="Gene3D" id="1.10.287.110">
    <property type="entry name" value="DnaJ domain"/>
    <property type="match status" value="1"/>
</dbReference>
<evidence type="ECO:0000313" key="11">
    <source>
        <dbReference type="EMBL" id="OQV12583.1"/>
    </source>
</evidence>
<evidence type="ECO:0000313" key="12">
    <source>
        <dbReference type="Proteomes" id="UP000192578"/>
    </source>
</evidence>
<dbReference type="InterPro" id="IPR001623">
    <property type="entry name" value="DnaJ_domain"/>
</dbReference>
<comment type="similarity">
    <text evidence="7">Belongs to the TIM14 family.</text>
</comment>
<sequence>MATNVVVAGLTMAAVGFSGRILARYGGPLVTRMQSAIRIPSLSAVSNARYYKGGFDAKMDKREASLILGISPASPRLKISQAYKKLMVINHPDRGGSPYLAAKVNEAKDILEGLAEATDGSIYGGVEKYAKEDDPKDDVVYDPATDEQTGAGVPPTTAELSHRSKTDERETVGYAPKSSHDEKMVNETGASVEPDEVKKRAVVPAPSPTREHLIENYPHVFPKLEQQAAADAKKKAEEVKV</sequence>
<organism evidence="11 12">
    <name type="scientific">Hypsibius exemplaris</name>
    <name type="common">Freshwater tardigrade</name>
    <dbReference type="NCBI Taxonomy" id="2072580"/>
    <lineage>
        <taxon>Eukaryota</taxon>
        <taxon>Metazoa</taxon>
        <taxon>Ecdysozoa</taxon>
        <taxon>Tardigrada</taxon>
        <taxon>Eutardigrada</taxon>
        <taxon>Parachela</taxon>
        <taxon>Hypsibioidea</taxon>
        <taxon>Hypsibiidae</taxon>
        <taxon>Hypsibius</taxon>
    </lineage>
</organism>
<evidence type="ECO:0000256" key="2">
    <source>
        <dbReference type="ARBA" id="ARBA00022692"/>
    </source>
</evidence>
<evidence type="ECO:0000256" key="1">
    <source>
        <dbReference type="ARBA" id="ARBA00004434"/>
    </source>
</evidence>
<evidence type="ECO:0000256" key="5">
    <source>
        <dbReference type="ARBA" id="ARBA00023128"/>
    </source>
</evidence>
<dbReference type="EMBL" id="MTYJ01000141">
    <property type="protein sequence ID" value="OQV12583.1"/>
    <property type="molecule type" value="Genomic_DNA"/>
</dbReference>
<dbReference type="GO" id="GO:0030150">
    <property type="term" value="P:protein import into mitochondrial matrix"/>
    <property type="evidence" value="ECO:0007669"/>
    <property type="project" value="TreeGrafter"/>
</dbReference>
<dbReference type="PROSITE" id="PS50076">
    <property type="entry name" value="DNAJ_2"/>
    <property type="match status" value="1"/>
</dbReference>
<protein>
    <submittedName>
        <fullName evidence="11">Mitochondrial import inner membrane translocase subunit TIM14</fullName>
    </submittedName>
</protein>
<keyword evidence="4" id="KW-1133">Transmembrane helix</keyword>
<evidence type="ECO:0000256" key="7">
    <source>
        <dbReference type="ARBA" id="ARBA00038105"/>
    </source>
</evidence>
<dbReference type="Proteomes" id="UP000192578">
    <property type="component" value="Unassembled WGS sequence"/>
</dbReference>
<dbReference type="CDD" id="cd06257">
    <property type="entry name" value="DnaJ"/>
    <property type="match status" value="1"/>
</dbReference>
<feature type="domain" description="J" evidence="10">
    <location>
        <begin position="63"/>
        <end position="145"/>
    </location>
</feature>